<dbReference type="GO" id="GO:0016787">
    <property type="term" value="F:hydrolase activity"/>
    <property type="evidence" value="ECO:0007669"/>
    <property type="project" value="UniProtKB-KW"/>
</dbReference>
<keyword evidence="1" id="KW-0547">Nucleotide-binding</keyword>
<dbReference type="CDD" id="cd04480">
    <property type="entry name" value="RPA1_DBD_A_like"/>
    <property type="match status" value="1"/>
</dbReference>
<comment type="similarity">
    <text evidence="1">Belongs to the helicase family.</text>
</comment>
<dbReference type="EMBL" id="JAEFBK010000013">
    <property type="protein sequence ID" value="KAG7532544.1"/>
    <property type="molecule type" value="Genomic_DNA"/>
</dbReference>
<keyword evidence="1 6" id="KW-0378">Hydrolase</keyword>
<dbReference type="GO" id="GO:0006281">
    <property type="term" value="P:DNA repair"/>
    <property type="evidence" value="ECO:0007669"/>
    <property type="project" value="UniProtKB-KW"/>
</dbReference>
<dbReference type="PANTHER" id="PTHR10492:SF90">
    <property type="entry name" value="ATP-DEPENDENT DNA HELICASE"/>
    <property type="match status" value="1"/>
</dbReference>
<feature type="region of interest" description="Disordered" evidence="2">
    <location>
        <begin position="207"/>
        <end position="233"/>
    </location>
</feature>
<keyword evidence="1" id="KW-0234">DNA repair</keyword>
<evidence type="ECO:0000313" key="6">
    <source>
        <dbReference type="EMBL" id="KAG7532544.1"/>
    </source>
</evidence>
<dbReference type="CDD" id="cd18809">
    <property type="entry name" value="SF1_C_RecD"/>
    <property type="match status" value="1"/>
</dbReference>
<dbReference type="InterPro" id="IPR010285">
    <property type="entry name" value="DNA_helicase_pif1-like_DEAD"/>
</dbReference>
<feature type="domain" description="DNA helicase Pif1-like DEAD-box helicase" evidence="3">
    <location>
        <begin position="1228"/>
        <end position="1441"/>
    </location>
</feature>
<evidence type="ECO:0000256" key="2">
    <source>
        <dbReference type="SAM" id="MobiDB-lite"/>
    </source>
</evidence>
<gene>
    <name evidence="6" type="ORF">ISN45_Aa08g002210</name>
</gene>
<dbReference type="PANTHER" id="PTHR10492">
    <property type="match status" value="1"/>
</dbReference>
<comment type="catalytic activity">
    <reaction evidence="1">
        <text>ATP + H2O = ADP + phosphate + H(+)</text>
        <dbReference type="Rhea" id="RHEA:13065"/>
        <dbReference type="ChEBI" id="CHEBI:15377"/>
        <dbReference type="ChEBI" id="CHEBI:15378"/>
        <dbReference type="ChEBI" id="CHEBI:30616"/>
        <dbReference type="ChEBI" id="CHEBI:43474"/>
        <dbReference type="ChEBI" id="CHEBI:456216"/>
        <dbReference type="EC" id="5.6.2.3"/>
    </reaction>
</comment>
<dbReference type="FunFam" id="3.40.50.300:FF:002884">
    <property type="entry name" value="ATP-dependent DNA helicase"/>
    <property type="match status" value="1"/>
</dbReference>
<keyword evidence="1" id="KW-0347">Helicase</keyword>
<dbReference type="EC" id="5.6.2.3" evidence="1"/>
<dbReference type="GO" id="GO:0006310">
    <property type="term" value="P:DNA recombination"/>
    <property type="evidence" value="ECO:0007669"/>
    <property type="project" value="UniProtKB-KW"/>
</dbReference>
<dbReference type="Pfam" id="PF21530">
    <property type="entry name" value="Pif1_2B_dom"/>
    <property type="match status" value="1"/>
</dbReference>
<proteinExistence type="inferred from homology"/>
<dbReference type="GO" id="GO:0005524">
    <property type="term" value="F:ATP binding"/>
    <property type="evidence" value="ECO:0007669"/>
    <property type="project" value="UniProtKB-KW"/>
</dbReference>
<name>A0A8T1XJT2_9BRAS</name>
<protein>
    <recommendedName>
        <fullName evidence="1">ATP-dependent DNA helicase</fullName>
        <ecNumber evidence="1">5.6.2.3</ecNumber>
    </recommendedName>
</protein>
<sequence length="1708" mass="196673">MSQNDIVAIPASANYVTFDDLRLGCTSQQVVVRLIRFWDDQKNDGNNKYPGIVLLLLDEKNSLIHGYMPANCAKQFDNVLQEGAILNIEEFEVGRVSNINMITDNQVQLLISTSTKITPLTAVGPTIMLEKFSLLTHDRIQALANNKLQFPDMAGKISNGEESENSEATSSHQFLLRADRNPRILHDLKVSISELFKYISKSNIQTKDKVSQSSSTRDITTSRNSNKKEHAKDVGIRYGRGRTMLTEWFEMNKISKEAQQLNYVDMPAKYVWNRQRKVWAPRKQSLSIGKIVKILPPAGEEYYVRILVNVLKGTTSFEDLLTVGGIKYNTFKDACYARGLIDEDKEWHDVMDEASTWATSRQLRQLFVLILLYCEVSEPLKFWKHCQKYITGNVLELQKRAIRLHQFQLNQEEMKQHSLTDIEKLRLDDGRINTMLRKKSNEQLDENIVGALICMLDEINHLAKEFRKARDKYESGEIEDLSIRLIGQKEKGRQFDMPTGDEIAGLIVGNIESTTGERDVIVQSKTDHLLRINTLHQHYMALQYPLLFPYGESGFQLNIPYRPEGNKIKREDVTIREYYAYQLQTRLSEGKTLILGGRLLHQYIVDAYTAVEEERLRFHRNNQKQLRADLYNNVYDAIGRGDTDSKEIGKKIILPSSFTGGPRYMVENYHDAMAICKSYGNPHLFITITANPAWPEIEEHLNQYGSESCNDRPDVASRVFRMKLEEMISDFKNGMFFGDLRAVVYTIEFQKRGLPHAHILLWLQNTNEYPSPKVIDQIISAEIPDKNRDPEGYELVKKHMMHGPCGIERPQSPCMENGVCTKKYPRPYTQNTSCDKNGYIIYRRQDDEERFVMKGHTALDNRFVIPYNMELLKKYQSHINVEWCCTSKAIKYLFKYITKGVDKATIIIEKQGETNQEESKTSKKIKDVDEIKNYLECRYLSAHEAAWRIFGFEIHQQRPAVQKVIIHLKDEQNLVFQASKSPEDVLSRPSVHRTMFTEWMETNKRSEEARKLTYVQFPTRFVWNTSTKLWTERQRGSTIGRIVNIHPAAGEKYYMRILLNHVKGAQSFEDIRTVGSVTYKSYKEACFARGLLDGDKEWQEALEEASYWASAVQLRELFVTLLLYCEVSKPRNLWTNFWPQLSEDISFNQRRKFNFTEWNLTDTEIEQYTLVELEKLLIQSNKSLSDFPDMPIPEKNIMNELTNSLLKEEMNYNINKEKTEHARLLSTLNSDQQIVYNSVMDSIENSKGKLFFLYGPGGTGKTYVYKTIISKLRSMRRIVLPVATSGIAATLLPGGRTAHSRFKIPIDLHEHSMCDIKPRTMLAELIEQTSLIIWDEAPMAHRHTFEALDRTLRDIKSIKDPAAIHKEFGGITVLLGGDFRQILPVIPQGSRQDTVLATINRSYLWDRRNVCVLGKNMRLKEEEITFAKWILNVGDGVAKKPTSSKSPGDDNDEIEVSNDLLLSTQDDPREEIFNSTYTQFATSFKNRKYLQGRAILTPRNETVDELNTYFLSKLEGDMKEYLSSDSISTDDTDVEHANTFYTPEYLNSLKCSGLPNHQLQLKLNAPVILMRNINQKEGLCNGTRLLITRLGERVLEAEILTGTNVGKKILIPRIIMTTADTKCPYKMRRRQFPVRVCYSMTINKSQGQSLEKVGLYLPKPVFSHGQLYVALSRVTSMEGLKIWSGEVDQPSTKGITNIVYKEIFNNII</sequence>
<keyword evidence="1" id="KW-0067">ATP-binding</keyword>
<evidence type="ECO:0000313" key="7">
    <source>
        <dbReference type="Proteomes" id="UP000694240"/>
    </source>
</evidence>
<dbReference type="GO" id="GO:0043139">
    <property type="term" value="F:5'-3' DNA helicase activity"/>
    <property type="evidence" value="ECO:0007669"/>
    <property type="project" value="UniProtKB-EC"/>
</dbReference>
<feature type="domain" description="Helitron helicase-like" evidence="4">
    <location>
        <begin position="578"/>
        <end position="761"/>
    </location>
</feature>
<evidence type="ECO:0000259" key="5">
    <source>
        <dbReference type="Pfam" id="PF21530"/>
    </source>
</evidence>
<feature type="compositionally biased region" description="Polar residues" evidence="2">
    <location>
        <begin position="207"/>
        <end position="224"/>
    </location>
</feature>
<accession>A0A8T1XJT2</accession>
<keyword evidence="1" id="KW-0227">DNA damage</keyword>
<dbReference type="InterPro" id="IPR025476">
    <property type="entry name" value="Helitron_helicase-like"/>
</dbReference>
<dbReference type="Pfam" id="PF05970">
    <property type="entry name" value="PIF1"/>
    <property type="match status" value="1"/>
</dbReference>
<dbReference type="GO" id="GO:0000723">
    <property type="term" value="P:telomere maintenance"/>
    <property type="evidence" value="ECO:0007669"/>
    <property type="project" value="InterPro"/>
</dbReference>
<keyword evidence="7" id="KW-1185">Reference proteome</keyword>
<dbReference type="Pfam" id="PF14214">
    <property type="entry name" value="Helitron_like_N"/>
    <property type="match status" value="1"/>
</dbReference>
<keyword evidence="1" id="KW-0233">DNA recombination</keyword>
<dbReference type="InterPro" id="IPR049163">
    <property type="entry name" value="Pif1-like_2B_dom"/>
</dbReference>
<reference evidence="6 7" key="1">
    <citation type="submission" date="2020-12" db="EMBL/GenBank/DDBJ databases">
        <title>Concerted genomic and epigenomic changes stabilize Arabidopsis allopolyploids.</title>
        <authorList>
            <person name="Chen Z."/>
        </authorList>
    </citation>
    <scope>NUCLEOTIDE SEQUENCE [LARGE SCALE GENOMIC DNA]</scope>
    <source>
        <strain evidence="6">Allo738</strain>
        <tissue evidence="6">Leaf</tissue>
    </source>
</reference>
<comment type="cofactor">
    <cofactor evidence="1">
        <name>Mg(2+)</name>
        <dbReference type="ChEBI" id="CHEBI:18420"/>
    </cofactor>
</comment>
<dbReference type="Proteomes" id="UP000694240">
    <property type="component" value="Chromosome 13"/>
</dbReference>
<evidence type="ECO:0000256" key="1">
    <source>
        <dbReference type="RuleBase" id="RU363044"/>
    </source>
</evidence>
<organism evidence="6 7">
    <name type="scientific">Arabidopsis thaliana x Arabidopsis arenosa</name>
    <dbReference type="NCBI Taxonomy" id="1240361"/>
    <lineage>
        <taxon>Eukaryota</taxon>
        <taxon>Viridiplantae</taxon>
        <taxon>Streptophyta</taxon>
        <taxon>Embryophyta</taxon>
        <taxon>Tracheophyta</taxon>
        <taxon>Spermatophyta</taxon>
        <taxon>Magnoliopsida</taxon>
        <taxon>eudicotyledons</taxon>
        <taxon>Gunneridae</taxon>
        <taxon>Pentapetalae</taxon>
        <taxon>rosids</taxon>
        <taxon>malvids</taxon>
        <taxon>Brassicales</taxon>
        <taxon>Brassicaceae</taxon>
        <taxon>Camelineae</taxon>
        <taxon>Arabidopsis</taxon>
    </lineage>
</organism>
<evidence type="ECO:0000259" key="3">
    <source>
        <dbReference type="Pfam" id="PF05970"/>
    </source>
</evidence>
<comment type="caution">
    <text evidence="6">The sequence shown here is derived from an EMBL/GenBank/DDBJ whole genome shotgun (WGS) entry which is preliminary data.</text>
</comment>
<feature type="domain" description="DNA helicase Pif1-like 2B" evidence="5">
    <location>
        <begin position="1544"/>
        <end position="1590"/>
    </location>
</feature>
<evidence type="ECO:0000259" key="4">
    <source>
        <dbReference type="Pfam" id="PF14214"/>
    </source>
</evidence>